<dbReference type="SUPFAM" id="SSF46689">
    <property type="entry name" value="Homeodomain-like"/>
    <property type="match status" value="1"/>
</dbReference>
<feature type="compositionally biased region" description="Acidic residues" evidence="4">
    <location>
        <begin position="936"/>
        <end position="955"/>
    </location>
</feature>
<feature type="compositionally biased region" description="Polar residues" evidence="4">
    <location>
        <begin position="18"/>
        <end position="44"/>
    </location>
</feature>
<feature type="compositionally biased region" description="Basic residues" evidence="4">
    <location>
        <begin position="90"/>
        <end position="102"/>
    </location>
</feature>
<dbReference type="PANTHER" id="PTHR46380:SF2">
    <property type="entry name" value="CYCLIN-D-BINDING MYB-LIKE TRANSCRIPTION FACTOR 1"/>
    <property type="match status" value="1"/>
</dbReference>
<feature type="region of interest" description="Disordered" evidence="4">
    <location>
        <begin position="1"/>
        <end position="139"/>
    </location>
</feature>
<dbReference type="GO" id="GO:0005634">
    <property type="term" value="C:nucleus"/>
    <property type="evidence" value="ECO:0007669"/>
    <property type="project" value="UniProtKB-SubCell"/>
</dbReference>
<evidence type="ECO:0000256" key="4">
    <source>
        <dbReference type="SAM" id="MobiDB-lite"/>
    </source>
</evidence>
<evidence type="ECO:0000313" key="7">
    <source>
        <dbReference type="EMBL" id="USP79954.1"/>
    </source>
</evidence>
<evidence type="ECO:0000259" key="6">
    <source>
        <dbReference type="PROSITE" id="PS51294"/>
    </source>
</evidence>
<feature type="compositionally biased region" description="Polar residues" evidence="4">
    <location>
        <begin position="265"/>
        <end position="279"/>
    </location>
</feature>
<dbReference type="PROSITE" id="PS51294">
    <property type="entry name" value="HTH_MYB"/>
    <property type="match status" value="1"/>
</dbReference>
<feature type="compositionally biased region" description="Basic residues" evidence="4">
    <location>
        <begin position="185"/>
        <end position="195"/>
    </location>
</feature>
<dbReference type="OrthoDB" id="39591at2759"/>
<dbReference type="Gene3D" id="1.10.10.60">
    <property type="entry name" value="Homeodomain-like"/>
    <property type="match status" value="2"/>
</dbReference>
<feature type="domain" description="Myb-like" evidence="5">
    <location>
        <begin position="582"/>
        <end position="632"/>
    </location>
</feature>
<dbReference type="InterPro" id="IPR001005">
    <property type="entry name" value="SANT/Myb"/>
</dbReference>
<dbReference type="Pfam" id="PF00249">
    <property type="entry name" value="Myb_DNA-binding"/>
    <property type="match status" value="1"/>
</dbReference>
<protein>
    <recommendedName>
        <fullName evidence="9">DNA-binding protein REB1</fullName>
    </recommendedName>
</protein>
<feature type="compositionally biased region" description="Acidic residues" evidence="4">
    <location>
        <begin position="769"/>
        <end position="781"/>
    </location>
</feature>
<keyword evidence="3" id="KW-0539">Nucleus</keyword>
<dbReference type="InterPro" id="IPR051651">
    <property type="entry name" value="DMTF1_DNA-bind_reg"/>
</dbReference>
<feature type="compositionally biased region" description="Low complexity" evidence="4">
    <location>
        <begin position="248"/>
        <end position="257"/>
    </location>
</feature>
<dbReference type="InterPro" id="IPR009057">
    <property type="entry name" value="Homeodomain-like_sf"/>
</dbReference>
<evidence type="ECO:0008006" key="9">
    <source>
        <dbReference type="Google" id="ProtNLM"/>
    </source>
</evidence>
<feature type="compositionally biased region" description="Acidic residues" evidence="4">
    <location>
        <begin position="889"/>
        <end position="898"/>
    </location>
</feature>
<sequence length="1121" mass="125860">MATSSPGYAILNDLRRSMGTSSSQPMPTPSRDANVSTMASSSLESRPHLSPNMDDVAASQQLMDEGARANPTPSSRKLSQLVGAHDRPASARKKRNRNKVKATQKSPETSTVLDEAPTSPFPFPATQPEAEEITRTPSGELRVLPALSGSSHAVQVPDSQIAAIHMSTPVPPPRSSYVVPSSATKSKKTYKKSRQAKRDQIIQDVLMRQTVDELADGNIGTQDPPSPSHATAPHKRQRVGDTDTGFQDAVVDVAPVAPKRRKTGTPMSANTVQDLIHTSSNDDERLQPGSKTKLKRIKKPHTPIAASKNIYDIPDDEPGPANGMSEGLHSSAVDGFMRSGSEGESDDLQETPSLKKSSAEKKKKRRKSGGDVYHRHTSVRRPGQPLGETSKNEQYNGELIDDPISGDDGDLPHPPPQDTPAGGRSEKKERKEKSQGKKKNKTPHEEARSEEGGIKRYRRSIGGGTGISSAERALNTVRDLSHPPDLRENGVYTDDEEELIRRAIKDYQQRKGLEVSELVEIIQWNQFDPRFHREPGVNRNKSEWAPQDREDMEESTEFWDEIKSIGLRRSHERVRIHVRQLYHQFKSGAWTEEDDEQLRNLQAAYPNQWKLISISMGNRSMYDCVNRWRDYLQYGNDRKTSRWTKDEEDLLIRAVMTVAQRDEDDRAKTGRPSLDVYTNKDISWPQVAREMGNTRSRIQASTKWTQMMRRSDPPQLEIEYKPRTLAAAQADISTPKEHKRRQKKDASNKNGDQALRRRRKSQKHAEGSDREEETEELEEQVQDGPEPATGSAARKKHRQPKHSDDEPQDQASANNGSTNSSPPKTKRGRRRKSEVTESDKPQKRRKPGAARDESKGREADEEQQEHETSDSHVQNKTNIQGKERAKDSENEEVSEPEEYQTSRDDVEEGPEKHKDEVPSDEAGEGQEQGGEKEQGDEAIDEDALSGDGQEDETQDEEARMDEAQENEVEEEAQEKVQNETSESSDTTQDSRHDAAEVEVQSEVGSEIGSATPLPKEHNVPEGSAEPSVDQMLWGDKYDLIFKLLDRRDDYKEDIDWEDVRKDQAYPWSEETLKAALGQLIQLVRDTGREVDADDFPGTIDDVMDLITKEHAAELEEHYSPS</sequence>
<dbReference type="AlphaFoldDB" id="A0A9Q8ZEE6"/>
<dbReference type="PROSITE" id="PS50090">
    <property type="entry name" value="MYB_LIKE"/>
    <property type="match status" value="2"/>
</dbReference>
<feature type="compositionally biased region" description="Basic and acidic residues" evidence="4">
    <location>
        <begin position="442"/>
        <end position="454"/>
    </location>
</feature>
<keyword evidence="8" id="KW-1185">Reference proteome</keyword>
<dbReference type="EMBL" id="CP089278">
    <property type="protein sequence ID" value="USP79954.1"/>
    <property type="molecule type" value="Genomic_DNA"/>
</dbReference>
<gene>
    <name evidence="7" type="ORF">yc1106_07228</name>
</gene>
<feature type="domain" description="Myb-like" evidence="5">
    <location>
        <begin position="635"/>
        <end position="708"/>
    </location>
</feature>
<feature type="compositionally biased region" description="Acidic residues" evidence="4">
    <location>
        <begin position="963"/>
        <end position="972"/>
    </location>
</feature>
<feature type="compositionally biased region" description="Polar residues" evidence="4">
    <location>
        <begin position="809"/>
        <end position="823"/>
    </location>
</feature>
<evidence type="ECO:0000313" key="8">
    <source>
        <dbReference type="Proteomes" id="UP001056012"/>
    </source>
</evidence>
<reference evidence="7" key="1">
    <citation type="submission" date="2021-12" db="EMBL/GenBank/DDBJ databases">
        <title>Curvularia clavata genome.</title>
        <authorList>
            <person name="Cao Y."/>
        </authorList>
    </citation>
    <scope>NUCLEOTIDE SEQUENCE</scope>
    <source>
        <strain evidence="7">Yc1106</strain>
    </source>
</reference>
<dbReference type="SMART" id="SM00717">
    <property type="entry name" value="SANT"/>
    <property type="match status" value="3"/>
</dbReference>
<feature type="compositionally biased region" description="Basic residues" evidence="4">
    <location>
        <begin position="292"/>
        <end position="301"/>
    </location>
</feature>
<feature type="compositionally biased region" description="Low complexity" evidence="4">
    <location>
        <begin position="175"/>
        <end position="184"/>
    </location>
</feature>
<organism evidence="7 8">
    <name type="scientific">Curvularia clavata</name>
    <dbReference type="NCBI Taxonomy" id="95742"/>
    <lineage>
        <taxon>Eukaryota</taxon>
        <taxon>Fungi</taxon>
        <taxon>Dikarya</taxon>
        <taxon>Ascomycota</taxon>
        <taxon>Pezizomycotina</taxon>
        <taxon>Dothideomycetes</taxon>
        <taxon>Pleosporomycetidae</taxon>
        <taxon>Pleosporales</taxon>
        <taxon>Pleosporineae</taxon>
        <taxon>Pleosporaceae</taxon>
        <taxon>Curvularia</taxon>
    </lineage>
</organism>
<evidence type="ECO:0000256" key="3">
    <source>
        <dbReference type="ARBA" id="ARBA00023242"/>
    </source>
</evidence>
<feature type="region of interest" description="Disordered" evidence="4">
    <location>
        <begin position="728"/>
        <end position="1027"/>
    </location>
</feature>
<dbReference type="GO" id="GO:0003700">
    <property type="term" value="F:DNA-binding transcription factor activity"/>
    <property type="evidence" value="ECO:0007669"/>
    <property type="project" value="TreeGrafter"/>
</dbReference>
<keyword evidence="2" id="KW-0238">DNA-binding</keyword>
<evidence type="ECO:0000256" key="2">
    <source>
        <dbReference type="ARBA" id="ARBA00023125"/>
    </source>
</evidence>
<dbReference type="Proteomes" id="UP001056012">
    <property type="component" value="Chromosome 5"/>
</dbReference>
<proteinExistence type="predicted"/>
<dbReference type="GO" id="GO:0000976">
    <property type="term" value="F:transcription cis-regulatory region binding"/>
    <property type="evidence" value="ECO:0007669"/>
    <property type="project" value="TreeGrafter"/>
</dbReference>
<feature type="compositionally biased region" description="Low complexity" evidence="4">
    <location>
        <begin position="978"/>
        <end position="987"/>
    </location>
</feature>
<feature type="compositionally biased region" description="Basic and acidic residues" evidence="4">
    <location>
        <begin position="424"/>
        <end position="435"/>
    </location>
</feature>
<feature type="compositionally biased region" description="Basic and acidic residues" evidence="4">
    <location>
        <begin position="900"/>
        <end position="917"/>
    </location>
</feature>
<feature type="compositionally biased region" description="Polar residues" evidence="4">
    <location>
        <begin position="103"/>
        <end position="112"/>
    </location>
</feature>
<feature type="domain" description="HTH myb-type" evidence="6">
    <location>
        <begin position="586"/>
        <end position="636"/>
    </location>
</feature>
<dbReference type="CDD" id="cd00167">
    <property type="entry name" value="SANT"/>
    <property type="match status" value="1"/>
</dbReference>
<comment type="subcellular location">
    <subcellularLocation>
        <location evidence="1">Nucleus</location>
    </subcellularLocation>
</comment>
<evidence type="ECO:0000256" key="1">
    <source>
        <dbReference type="ARBA" id="ARBA00004123"/>
    </source>
</evidence>
<feature type="compositionally biased region" description="Acidic residues" evidence="4">
    <location>
        <begin position="399"/>
        <end position="409"/>
    </location>
</feature>
<feature type="region of interest" description="Disordered" evidence="4">
    <location>
        <begin position="165"/>
        <end position="469"/>
    </location>
</feature>
<feature type="compositionally biased region" description="Basic and acidic residues" evidence="4">
    <location>
        <begin position="849"/>
        <end position="858"/>
    </location>
</feature>
<feature type="compositionally biased region" description="Polar residues" evidence="4">
    <location>
        <begin position="871"/>
        <end position="880"/>
    </location>
</feature>
<dbReference type="VEuPathDB" id="FungiDB:yc1106_07228"/>
<dbReference type="InterPro" id="IPR017930">
    <property type="entry name" value="Myb_dom"/>
</dbReference>
<accession>A0A9Q8ZEE6</accession>
<dbReference type="PANTHER" id="PTHR46380">
    <property type="entry name" value="CYCLIN-D-BINDING MYB-LIKE TRANSCRIPTION FACTOR 1"/>
    <property type="match status" value="1"/>
</dbReference>
<evidence type="ECO:0000259" key="5">
    <source>
        <dbReference type="PROSITE" id="PS50090"/>
    </source>
</evidence>
<name>A0A9Q8ZEE6_CURCL</name>